<organism evidence="2 3">
    <name type="scientific">Aliigemmobacter aestuarii</name>
    <dbReference type="NCBI Taxonomy" id="1445661"/>
    <lineage>
        <taxon>Bacteria</taxon>
        <taxon>Pseudomonadati</taxon>
        <taxon>Pseudomonadota</taxon>
        <taxon>Alphaproteobacteria</taxon>
        <taxon>Rhodobacterales</taxon>
        <taxon>Paracoccaceae</taxon>
        <taxon>Aliigemmobacter</taxon>
    </lineage>
</organism>
<evidence type="ECO:0000313" key="3">
    <source>
        <dbReference type="Proteomes" id="UP000309450"/>
    </source>
</evidence>
<protein>
    <submittedName>
        <fullName evidence="2">Uncharacterized protein</fullName>
    </submittedName>
</protein>
<dbReference type="OrthoDB" id="594865at2"/>
<reference evidence="2 3" key="1">
    <citation type="submission" date="2019-04" db="EMBL/GenBank/DDBJ databases">
        <title>Draft genome sequence of Gemmobacter aestuarii sp. nov.</title>
        <authorList>
            <person name="Hameed A."/>
            <person name="Lin S.-Y."/>
            <person name="Shahina M."/>
            <person name="Lai W.-A."/>
            <person name="Young C.-C."/>
        </authorList>
    </citation>
    <scope>NUCLEOTIDE SEQUENCE [LARGE SCALE GENOMIC DNA]</scope>
    <source>
        <strain evidence="2 3">CC-PW-75</strain>
    </source>
</reference>
<sequence length="181" mass="19837">MKKTIALFASTALLLTLATAPVHAEMSKEQKAAAALAILGTAVLLHHNDHYREGYAPADGEATAQFEMGYRDGLHNHQYASDYPTEAYMNGYHAGQRERTNSRAHRTNNVAGVKVPKAAMDSCFNDAVTGVFQTSPHNVHVVKAAQEGADNFYIELAHGHKHVVCSVNSKGEIFNTEYRRL</sequence>
<dbReference type="Proteomes" id="UP000309450">
    <property type="component" value="Unassembled WGS sequence"/>
</dbReference>
<dbReference type="RefSeq" id="WP_136395535.1">
    <property type="nucleotide sequence ID" value="NZ_SSND01000004.1"/>
</dbReference>
<feature type="chain" id="PRO_5020877696" evidence="1">
    <location>
        <begin position="25"/>
        <end position="181"/>
    </location>
</feature>
<keyword evidence="1" id="KW-0732">Signal</keyword>
<accession>A0A4S3MNF7</accession>
<dbReference type="AlphaFoldDB" id="A0A4S3MNF7"/>
<gene>
    <name evidence="2" type="ORF">E7811_15400</name>
</gene>
<keyword evidence="3" id="KW-1185">Reference proteome</keyword>
<dbReference type="EMBL" id="SSND01000004">
    <property type="protein sequence ID" value="THD82427.1"/>
    <property type="molecule type" value="Genomic_DNA"/>
</dbReference>
<proteinExistence type="predicted"/>
<name>A0A4S3MNF7_9RHOB</name>
<feature type="signal peptide" evidence="1">
    <location>
        <begin position="1"/>
        <end position="24"/>
    </location>
</feature>
<evidence type="ECO:0000313" key="2">
    <source>
        <dbReference type="EMBL" id="THD82427.1"/>
    </source>
</evidence>
<evidence type="ECO:0000256" key="1">
    <source>
        <dbReference type="SAM" id="SignalP"/>
    </source>
</evidence>
<comment type="caution">
    <text evidence="2">The sequence shown here is derived from an EMBL/GenBank/DDBJ whole genome shotgun (WGS) entry which is preliminary data.</text>
</comment>